<evidence type="ECO:0000313" key="6">
    <source>
        <dbReference type="EMBL" id="EXM40871.1"/>
    </source>
</evidence>
<dbReference type="Proteomes" id="UP000021369">
    <property type="component" value="Unassembled WGS sequence"/>
</dbReference>
<dbReference type="SUPFAM" id="SSF53448">
    <property type="entry name" value="Nucleotide-diphospho-sugar transferases"/>
    <property type="match status" value="1"/>
</dbReference>
<sequence length="272" mass="31302">MAHAAGIVLYNPDIKRLEENISAIAPQVSELILIDNGSKNIDEIAELTAKYDNITYVRNDDNYGIAKALNQIIDKADELGEEWVLTLDQDTVCEPDIIETYDRFAKRAKDNIGIITSKYKDRSVEVDFGMTQEYEKVSFCITSGAFNNVKCIKAVGGFDEKLFIDMVDYDICYALTRGGYKIIRLNYTGFLHEVGRSTSKKFFGKNIIIFNHSPLRKYYWVRNSIYLKRKYKLGIKSDVRVVKRMIQTLLYENDKFHKLKSMFKGVADGYKL</sequence>
<evidence type="ECO:0000259" key="5">
    <source>
        <dbReference type="Pfam" id="PF00535"/>
    </source>
</evidence>
<protein>
    <submittedName>
        <fullName evidence="6">Glycosyl transferase family 2</fullName>
    </submittedName>
</protein>
<dbReference type="PATRIC" id="fig|1341156.4.peg.544"/>
<dbReference type="Gene3D" id="3.90.550.10">
    <property type="entry name" value="Spore Coat Polysaccharide Biosynthesis Protein SpsA, Chain A"/>
    <property type="match status" value="1"/>
</dbReference>
<reference evidence="6 7" key="1">
    <citation type="submission" date="2013-06" db="EMBL/GenBank/DDBJ databases">
        <title>Rumen cellulosomics: divergent fiber-degrading strategies revealed by comparative genome-wide analysis of six Ruminococcal strains.</title>
        <authorList>
            <person name="Dassa B."/>
            <person name="Borovok I."/>
            <person name="Lamed R."/>
            <person name="Flint H."/>
            <person name="Yeoman C.J."/>
            <person name="White B."/>
            <person name="Bayer E.A."/>
        </authorList>
    </citation>
    <scope>NUCLEOTIDE SEQUENCE [LARGE SCALE GENOMIC DNA]</scope>
    <source>
        <strain evidence="6 7">SY3</strain>
    </source>
</reference>
<dbReference type="AlphaFoldDB" id="A0A011VZW1"/>
<keyword evidence="7" id="KW-1185">Reference proteome</keyword>
<dbReference type="RefSeq" id="WP_037285273.1">
    <property type="nucleotide sequence ID" value="NZ_JEOB01000001.1"/>
</dbReference>
<dbReference type="InterPro" id="IPR029044">
    <property type="entry name" value="Nucleotide-diphossugar_trans"/>
</dbReference>
<dbReference type="Pfam" id="PF00535">
    <property type="entry name" value="Glycos_transf_2"/>
    <property type="match status" value="1"/>
</dbReference>
<feature type="domain" description="Glycosyltransferase 2-like" evidence="5">
    <location>
        <begin position="7"/>
        <end position="118"/>
    </location>
</feature>
<evidence type="ECO:0000313" key="7">
    <source>
        <dbReference type="Proteomes" id="UP000021369"/>
    </source>
</evidence>
<comment type="similarity">
    <text evidence="2">Belongs to the glycosyltransferase 2 family.</text>
</comment>
<evidence type="ECO:0000256" key="3">
    <source>
        <dbReference type="ARBA" id="ARBA00022676"/>
    </source>
</evidence>
<evidence type="ECO:0000256" key="1">
    <source>
        <dbReference type="ARBA" id="ARBA00004776"/>
    </source>
</evidence>
<dbReference type="GO" id="GO:0016757">
    <property type="term" value="F:glycosyltransferase activity"/>
    <property type="evidence" value="ECO:0007669"/>
    <property type="project" value="UniProtKB-KW"/>
</dbReference>
<dbReference type="OrthoDB" id="9771846at2"/>
<keyword evidence="4 6" id="KW-0808">Transferase</keyword>
<dbReference type="EMBL" id="JEOB01000001">
    <property type="protein sequence ID" value="EXM40871.1"/>
    <property type="molecule type" value="Genomic_DNA"/>
</dbReference>
<dbReference type="PANTHER" id="PTHR43179:SF12">
    <property type="entry name" value="GALACTOFURANOSYLTRANSFERASE GLFT2"/>
    <property type="match status" value="1"/>
</dbReference>
<keyword evidence="3" id="KW-0328">Glycosyltransferase</keyword>
<gene>
    <name evidence="6" type="ORF">RASY3_04150</name>
</gene>
<proteinExistence type="inferred from homology"/>
<evidence type="ECO:0000256" key="4">
    <source>
        <dbReference type="ARBA" id="ARBA00022679"/>
    </source>
</evidence>
<comment type="pathway">
    <text evidence="1">Cell wall biogenesis; cell wall polysaccharide biosynthesis.</text>
</comment>
<dbReference type="InterPro" id="IPR001173">
    <property type="entry name" value="Glyco_trans_2-like"/>
</dbReference>
<organism evidence="6 7">
    <name type="scientific">Ruminococcus albus SY3</name>
    <dbReference type="NCBI Taxonomy" id="1341156"/>
    <lineage>
        <taxon>Bacteria</taxon>
        <taxon>Bacillati</taxon>
        <taxon>Bacillota</taxon>
        <taxon>Clostridia</taxon>
        <taxon>Eubacteriales</taxon>
        <taxon>Oscillospiraceae</taxon>
        <taxon>Ruminococcus</taxon>
    </lineage>
</organism>
<comment type="caution">
    <text evidence="6">The sequence shown here is derived from an EMBL/GenBank/DDBJ whole genome shotgun (WGS) entry which is preliminary data.</text>
</comment>
<dbReference type="PANTHER" id="PTHR43179">
    <property type="entry name" value="RHAMNOSYLTRANSFERASE WBBL"/>
    <property type="match status" value="1"/>
</dbReference>
<evidence type="ECO:0000256" key="2">
    <source>
        <dbReference type="ARBA" id="ARBA00006739"/>
    </source>
</evidence>
<accession>A0A011VZW1</accession>
<dbReference type="CDD" id="cd02526">
    <property type="entry name" value="GT2_RfbF_like"/>
    <property type="match status" value="1"/>
</dbReference>
<name>A0A011VZW1_RUMAL</name>